<evidence type="ECO:0000256" key="6">
    <source>
        <dbReference type="ARBA" id="ARBA00022837"/>
    </source>
</evidence>
<dbReference type="GO" id="GO:0036444">
    <property type="term" value="P:calcium import into the mitochondrion"/>
    <property type="evidence" value="ECO:0007669"/>
    <property type="project" value="TreeGrafter"/>
</dbReference>
<keyword evidence="5 10" id="KW-0812">Transmembrane</keyword>
<evidence type="ECO:0000256" key="5">
    <source>
        <dbReference type="ARBA" id="ARBA00022692"/>
    </source>
</evidence>
<keyword evidence="9 10" id="KW-0472">Membrane</keyword>
<sequence length="318" mass="37095">MPSCQRFHYPIHTTKTQTQDSLSLLMALRRAITKRLIDSYRSDVTQQHSFFRQLSPYKMKIYRQYMTSPNGPNLTDRIVGIHIESVAPPKREETAVKGLSVSETKKLLRIYQMEKVKARLREIPKSSVSYWEFVQICCESCGNDEQGSEMANSLDHSGCVVVLGDIVFLHPHQIAKSMEAMIKQTSIFPNDPRKEELVQLETTKKCIDIEAQRIVKAELYCGLGFLAVQTIGFMRLTFWELSWDVMEPICFFVTSIHFILGYLFFLRTSTEPSFEGLFRQRFKTKQKKLMERHGFDFLRYNELNSLFIPFQCKSHYPL</sequence>
<dbReference type="OrthoDB" id="278338at2759"/>
<name>A0A8T1XRS2_ARASU</name>
<comment type="subcellular location">
    <subcellularLocation>
        <location evidence="1">Membrane</location>
        <topology evidence="1">Multi-pass membrane protein</topology>
    </subcellularLocation>
</comment>
<comment type="similarity">
    <text evidence="2">Belongs to the MCU (TC 1.A.77) family.</text>
</comment>
<evidence type="ECO:0000313" key="13">
    <source>
        <dbReference type="Proteomes" id="UP000694251"/>
    </source>
</evidence>
<keyword evidence="4" id="KW-0109">Calcium transport</keyword>
<comment type="caution">
    <text evidence="12">The sequence shown here is derived from an EMBL/GenBank/DDBJ whole genome shotgun (WGS) entry which is preliminary data.</text>
</comment>
<dbReference type="GO" id="GO:0015292">
    <property type="term" value="F:uniporter activity"/>
    <property type="evidence" value="ECO:0007669"/>
    <property type="project" value="TreeGrafter"/>
</dbReference>
<feature type="transmembrane region" description="Helical" evidence="10">
    <location>
        <begin position="245"/>
        <end position="265"/>
    </location>
</feature>
<evidence type="ECO:0000256" key="9">
    <source>
        <dbReference type="ARBA" id="ARBA00023136"/>
    </source>
</evidence>
<gene>
    <name evidence="12" type="ORF">ISN44_As13g007000</name>
</gene>
<dbReference type="GO" id="GO:0005262">
    <property type="term" value="F:calcium channel activity"/>
    <property type="evidence" value="ECO:0007669"/>
    <property type="project" value="TreeGrafter"/>
</dbReference>
<dbReference type="GO" id="GO:0051560">
    <property type="term" value="P:mitochondrial calcium ion homeostasis"/>
    <property type="evidence" value="ECO:0007669"/>
    <property type="project" value="InterPro"/>
</dbReference>
<keyword evidence="13" id="KW-1185">Reference proteome</keyword>
<evidence type="ECO:0000313" key="12">
    <source>
        <dbReference type="EMBL" id="KAG7536778.1"/>
    </source>
</evidence>
<keyword evidence="7 10" id="KW-1133">Transmembrane helix</keyword>
<keyword evidence="6" id="KW-0106">Calcium</keyword>
<feature type="transmembrane region" description="Helical" evidence="10">
    <location>
        <begin position="219"/>
        <end position="239"/>
    </location>
</feature>
<feature type="domain" description="Calcium uniporter protein C-terminal" evidence="11">
    <location>
        <begin position="145"/>
        <end position="303"/>
    </location>
</feature>
<evidence type="ECO:0000256" key="2">
    <source>
        <dbReference type="ARBA" id="ARBA00005653"/>
    </source>
</evidence>
<evidence type="ECO:0000256" key="7">
    <source>
        <dbReference type="ARBA" id="ARBA00022989"/>
    </source>
</evidence>
<dbReference type="AlphaFoldDB" id="A0A8T1XRS2"/>
<dbReference type="PANTHER" id="PTHR13462:SF17">
    <property type="entry name" value="CALCIUM UNIPORTER PROTEIN 4, MITOCHONDRIAL"/>
    <property type="match status" value="1"/>
</dbReference>
<evidence type="ECO:0000256" key="8">
    <source>
        <dbReference type="ARBA" id="ARBA00023065"/>
    </source>
</evidence>
<proteinExistence type="inferred from homology"/>
<evidence type="ECO:0000256" key="3">
    <source>
        <dbReference type="ARBA" id="ARBA00022448"/>
    </source>
</evidence>
<evidence type="ECO:0000259" key="11">
    <source>
        <dbReference type="Pfam" id="PF04678"/>
    </source>
</evidence>
<reference evidence="12 13" key="1">
    <citation type="submission" date="2020-12" db="EMBL/GenBank/DDBJ databases">
        <title>Concerted genomic and epigenomic changes stabilize Arabidopsis allopolyploids.</title>
        <authorList>
            <person name="Chen Z."/>
        </authorList>
    </citation>
    <scope>NUCLEOTIDE SEQUENCE [LARGE SCALE GENOMIC DNA]</scope>
    <source>
        <strain evidence="12">As9502</strain>
        <tissue evidence="12">Leaf</tissue>
    </source>
</reference>
<dbReference type="Proteomes" id="UP000694251">
    <property type="component" value="Chromosome 13"/>
</dbReference>
<dbReference type="InterPro" id="IPR039055">
    <property type="entry name" value="MCU_fam"/>
</dbReference>
<dbReference type="InterPro" id="IPR006769">
    <property type="entry name" value="MCU_C"/>
</dbReference>
<evidence type="ECO:0000256" key="4">
    <source>
        <dbReference type="ARBA" id="ARBA00022568"/>
    </source>
</evidence>
<keyword evidence="3" id="KW-0813">Transport</keyword>
<protein>
    <submittedName>
        <fullName evidence="12">Calcium uniporter protein C-terminal</fullName>
    </submittedName>
</protein>
<dbReference type="Pfam" id="PF04678">
    <property type="entry name" value="MCU"/>
    <property type="match status" value="1"/>
</dbReference>
<organism evidence="12 13">
    <name type="scientific">Arabidopsis suecica</name>
    <name type="common">Swedish thale-cress</name>
    <name type="synonym">Cardaminopsis suecica</name>
    <dbReference type="NCBI Taxonomy" id="45249"/>
    <lineage>
        <taxon>Eukaryota</taxon>
        <taxon>Viridiplantae</taxon>
        <taxon>Streptophyta</taxon>
        <taxon>Embryophyta</taxon>
        <taxon>Tracheophyta</taxon>
        <taxon>Spermatophyta</taxon>
        <taxon>Magnoliopsida</taxon>
        <taxon>eudicotyledons</taxon>
        <taxon>Gunneridae</taxon>
        <taxon>Pentapetalae</taxon>
        <taxon>rosids</taxon>
        <taxon>malvids</taxon>
        <taxon>Brassicales</taxon>
        <taxon>Brassicaceae</taxon>
        <taxon>Camelineae</taxon>
        <taxon>Arabidopsis</taxon>
    </lineage>
</organism>
<dbReference type="EMBL" id="JAEFBJ010000013">
    <property type="protein sequence ID" value="KAG7536778.1"/>
    <property type="molecule type" value="Genomic_DNA"/>
</dbReference>
<dbReference type="GO" id="GO:1990246">
    <property type="term" value="C:uniplex complex"/>
    <property type="evidence" value="ECO:0007669"/>
    <property type="project" value="TreeGrafter"/>
</dbReference>
<keyword evidence="8" id="KW-0406">Ion transport</keyword>
<evidence type="ECO:0000256" key="1">
    <source>
        <dbReference type="ARBA" id="ARBA00004141"/>
    </source>
</evidence>
<evidence type="ECO:0000256" key="10">
    <source>
        <dbReference type="SAM" id="Phobius"/>
    </source>
</evidence>
<dbReference type="PANTHER" id="PTHR13462">
    <property type="entry name" value="CALCIUM UNIPORTER PROTEIN, MITOCHONDRIAL"/>
    <property type="match status" value="1"/>
</dbReference>
<accession>A0A8T1XRS2</accession>